<reference evidence="1 2" key="1">
    <citation type="submission" date="2020-08" db="EMBL/GenBank/DDBJ databases">
        <authorList>
            <person name="Seo M.-J."/>
        </authorList>
    </citation>
    <scope>NUCLEOTIDE SEQUENCE [LARGE SCALE GENOMIC DNA]</scope>
    <source>
        <strain evidence="1 2">KIGAM211</strain>
    </source>
</reference>
<dbReference type="Proteomes" id="UP000523955">
    <property type="component" value="Unassembled WGS sequence"/>
</dbReference>
<organism evidence="1 2">
    <name type="scientific">Nocardioides luti</name>
    <dbReference type="NCBI Taxonomy" id="2761101"/>
    <lineage>
        <taxon>Bacteria</taxon>
        <taxon>Bacillati</taxon>
        <taxon>Actinomycetota</taxon>
        <taxon>Actinomycetes</taxon>
        <taxon>Propionibacteriales</taxon>
        <taxon>Nocardioidaceae</taxon>
        <taxon>Nocardioides</taxon>
    </lineage>
</organism>
<keyword evidence="2" id="KW-1185">Reference proteome</keyword>
<dbReference type="AlphaFoldDB" id="A0A7X0RJQ0"/>
<protein>
    <recommendedName>
        <fullName evidence="3">DUF4267 domain-containing protein</fullName>
    </recommendedName>
</protein>
<gene>
    <name evidence="1" type="ORF">H5V45_18900</name>
</gene>
<evidence type="ECO:0000313" key="2">
    <source>
        <dbReference type="Proteomes" id="UP000523955"/>
    </source>
</evidence>
<dbReference type="EMBL" id="JACKXE010000001">
    <property type="protein sequence ID" value="MBB6629402.1"/>
    <property type="molecule type" value="Genomic_DNA"/>
</dbReference>
<sequence length="122" mass="12901">MSYKLSRLMSTATAGYGAFALASPEHLGNALEADKRDMPGLNLLAQTYGVRDLAISSLGIFGRSDRTVKAAMLMRIAMDLGDAALLSTRTSDADVRKKVLAVTIGWAGLNALALVVDSARND</sequence>
<accession>A0A7X0RJQ0</accession>
<dbReference type="RefSeq" id="WP_185254365.1">
    <property type="nucleotide sequence ID" value="NZ_JACKXE010000001.1"/>
</dbReference>
<comment type="caution">
    <text evidence="1">The sequence shown here is derived from an EMBL/GenBank/DDBJ whole genome shotgun (WGS) entry which is preliminary data.</text>
</comment>
<proteinExistence type="predicted"/>
<evidence type="ECO:0000313" key="1">
    <source>
        <dbReference type="EMBL" id="MBB6629402.1"/>
    </source>
</evidence>
<evidence type="ECO:0008006" key="3">
    <source>
        <dbReference type="Google" id="ProtNLM"/>
    </source>
</evidence>
<name>A0A7X0RJQ0_9ACTN</name>